<feature type="domain" description="Carboxylesterase type B" evidence="5">
    <location>
        <begin position="114"/>
        <end position="609"/>
    </location>
</feature>
<dbReference type="GO" id="GO:0016787">
    <property type="term" value="F:hydrolase activity"/>
    <property type="evidence" value="ECO:0007669"/>
    <property type="project" value="UniProtKB-KW"/>
</dbReference>
<proteinExistence type="inferred from homology"/>
<feature type="compositionally biased region" description="Basic and acidic residues" evidence="4">
    <location>
        <begin position="16"/>
        <end position="31"/>
    </location>
</feature>
<feature type="region of interest" description="Disordered" evidence="4">
    <location>
        <begin position="1"/>
        <end position="68"/>
    </location>
</feature>
<comment type="caution">
    <text evidence="6">The sequence shown here is derived from an EMBL/GenBank/DDBJ whole genome shotgun (WGS) entry which is preliminary data.</text>
</comment>
<protein>
    <recommendedName>
        <fullName evidence="3">Carboxylic ester hydrolase</fullName>
        <ecNumber evidence="3">3.1.1.-</ecNumber>
    </recommendedName>
</protein>
<name>A0A9P6EIV7_9AGAR</name>
<gene>
    <name evidence="6" type="ORF">CPB83DRAFT_905725</name>
</gene>
<keyword evidence="2 3" id="KW-0378">Hydrolase</keyword>
<evidence type="ECO:0000313" key="7">
    <source>
        <dbReference type="Proteomes" id="UP000807306"/>
    </source>
</evidence>
<organism evidence="6 7">
    <name type="scientific">Crepidotus variabilis</name>
    <dbReference type="NCBI Taxonomy" id="179855"/>
    <lineage>
        <taxon>Eukaryota</taxon>
        <taxon>Fungi</taxon>
        <taxon>Dikarya</taxon>
        <taxon>Basidiomycota</taxon>
        <taxon>Agaricomycotina</taxon>
        <taxon>Agaricomycetes</taxon>
        <taxon>Agaricomycetidae</taxon>
        <taxon>Agaricales</taxon>
        <taxon>Agaricineae</taxon>
        <taxon>Crepidotaceae</taxon>
        <taxon>Crepidotus</taxon>
    </lineage>
</organism>
<reference evidence="6" key="1">
    <citation type="submission" date="2020-11" db="EMBL/GenBank/DDBJ databases">
        <authorList>
            <consortium name="DOE Joint Genome Institute"/>
            <person name="Ahrendt S."/>
            <person name="Riley R."/>
            <person name="Andreopoulos W."/>
            <person name="Labutti K."/>
            <person name="Pangilinan J."/>
            <person name="Ruiz-Duenas F.J."/>
            <person name="Barrasa J.M."/>
            <person name="Sanchez-Garcia M."/>
            <person name="Camarero S."/>
            <person name="Miyauchi S."/>
            <person name="Serrano A."/>
            <person name="Linde D."/>
            <person name="Babiker R."/>
            <person name="Drula E."/>
            <person name="Ayuso-Fernandez I."/>
            <person name="Pacheco R."/>
            <person name="Padilla G."/>
            <person name="Ferreira P."/>
            <person name="Barriuso J."/>
            <person name="Kellner H."/>
            <person name="Castanera R."/>
            <person name="Alfaro M."/>
            <person name="Ramirez L."/>
            <person name="Pisabarro A.G."/>
            <person name="Kuo A."/>
            <person name="Tritt A."/>
            <person name="Lipzen A."/>
            <person name="He G."/>
            <person name="Yan M."/>
            <person name="Ng V."/>
            <person name="Cullen D."/>
            <person name="Martin F."/>
            <person name="Rosso M.-N."/>
            <person name="Henrissat B."/>
            <person name="Hibbett D."/>
            <person name="Martinez A.T."/>
            <person name="Grigoriev I.V."/>
        </authorList>
    </citation>
    <scope>NUCLEOTIDE SEQUENCE</scope>
    <source>
        <strain evidence="6">CBS 506.95</strain>
    </source>
</reference>
<dbReference type="InterPro" id="IPR002018">
    <property type="entry name" value="CarbesteraseB"/>
</dbReference>
<dbReference type="PROSITE" id="PS00122">
    <property type="entry name" value="CARBOXYLESTERASE_B_1"/>
    <property type="match status" value="1"/>
</dbReference>
<evidence type="ECO:0000256" key="3">
    <source>
        <dbReference type="RuleBase" id="RU361235"/>
    </source>
</evidence>
<dbReference type="PANTHER" id="PTHR11559">
    <property type="entry name" value="CARBOXYLESTERASE"/>
    <property type="match status" value="1"/>
</dbReference>
<evidence type="ECO:0000256" key="2">
    <source>
        <dbReference type="ARBA" id="ARBA00022801"/>
    </source>
</evidence>
<sequence>MSEAGGKISITSTRNDTSRPDKIPLKQEAVQRHLPPHSPLYESSTKQKFDSQFQRSVPNGTDDKVGTGYRTIGKKYKAQKIEVGLHTRIQMFRTPKYLALCAALFVKTAYAGFSPIVKLSYGSFEGNTTSDGLDIFLGLPFAAPPTGDRRFSLPEPPLPFNGTRKVQSFGAACPQQLAPPSPQIPIQFPLPSNAVSEDCLFINVYKPSQISQGKKLPVLFWIYGGGFELGDTSLSNAGDLIQRSIALGEPVIYVSANYRVNAFGFLGGKEVKEAGIGNAGLQDQVAALEWIQKYITQFGGDPERVTIWGESAGAISVGLHMIFNDGNPRGLFKGAIMESGSPNPLPEIESRQRWFDFLVDATNCTTSSDRLKCLRGVPYDQLLTAINQSPNLFSYESVNIAWTPVVDGRLIARDPWVSLKQGKYAKVPFITGDDEDEGTLFSYSSLNITTDAQFLEYVKSNFLPNITDAQLQAIGSAYPEDPAKGSPFHTGTVDAITPEFKRIAAFQGDVFFQAPRRHFLAIASKTQPTYAFRYARGTSLPGLGALHSAELGEFYGQENGTNFVGADSILFFAKNGNPNAPKNTISHLSNITWPKWSSSQNPPLLTFEDPTPSVSITSDTFRLAPIQLLIDLLPTKIVNPF</sequence>
<evidence type="ECO:0000256" key="4">
    <source>
        <dbReference type="SAM" id="MobiDB-lite"/>
    </source>
</evidence>
<dbReference type="EC" id="3.1.1.-" evidence="3"/>
<dbReference type="Gene3D" id="3.40.50.1820">
    <property type="entry name" value="alpha/beta hydrolase"/>
    <property type="match status" value="1"/>
</dbReference>
<dbReference type="Proteomes" id="UP000807306">
    <property type="component" value="Unassembled WGS sequence"/>
</dbReference>
<dbReference type="InterPro" id="IPR019826">
    <property type="entry name" value="Carboxylesterase_B_AS"/>
</dbReference>
<keyword evidence="7" id="KW-1185">Reference proteome</keyword>
<dbReference type="EMBL" id="MU157843">
    <property type="protein sequence ID" value="KAF9529882.1"/>
    <property type="molecule type" value="Genomic_DNA"/>
</dbReference>
<dbReference type="SUPFAM" id="SSF53474">
    <property type="entry name" value="alpha/beta-Hydrolases"/>
    <property type="match status" value="1"/>
</dbReference>
<dbReference type="OrthoDB" id="408631at2759"/>
<evidence type="ECO:0000313" key="6">
    <source>
        <dbReference type="EMBL" id="KAF9529882.1"/>
    </source>
</evidence>
<dbReference type="InterPro" id="IPR019819">
    <property type="entry name" value="Carboxylesterase_B_CS"/>
</dbReference>
<evidence type="ECO:0000256" key="1">
    <source>
        <dbReference type="ARBA" id="ARBA00005964"/>
    </source>
</evidence>
<dbReference type="Pfam" id="PF00135">
    <property type="entry name" value="COesterase"/>
    <property type="match status" value="1"/>
</dbReference>
<accession>A0A9P6EIV7</accession>
<evidence type="ECO:0000259" key="5">
    <source>
        <dbReference type="Pfam" id="PF00135"/>
    </source>
</evidence>
<dbReference type="AlphaFoldDB" id="A0A9P6EIV7"/>
<dbReference type="InterPro" id="IPR050309">
    <property type="entry name" value="Type-B_Carboxylest/Lipase"/>
</dbReference>
<feature type="compositionally biased region" description="Polar residues" evidence="4">
    <location>
        <begin position="41"/>
        <end position="59"/>
    </location>
</feature>
<dbReference type="InterPro" id="IPR029058">
    <property type="entry name" value="AB_hydrolase_fold"/>
</dbReference>
<comment type="similarity">
    <text evidence="1 3">Belongs to the type-B carboxylesterase/lipase family.</text>
</comment>
<dbReference type="PROSITE" id="PS00941">
    <property type="entry name" value="CARBOXYLESTERASE_B_2"/>
    <property type="match status" value="1"/>
</dbReference>